<evidence type="ECO:0000313" key="2">
    <source>
        <dbReference type="EMBL" id="QUH30415.1"/>
    </source>
</evidence>
<organism evidence="2 3">
    <name type="scientific">Vallitalea guaymasensis</name>
    <dbReference type="NCBI Taxonomy" id="1185412"/>
    <lineage>
        <taxon>Bacteria</taxon>
        <taxon>Bacillati</taxon>
        <taxon>Bacillota</taxon>
        <taxon>Clostridia</taxon>
        <taxon>Lachnospirales</taxon>
        <taxon>Vallitaleaceae</taxon>
        <taxon>Vallitalea</taxon>
    </lineage>
</organism>
<keyword evidence="1" id="KW-0812">Transmembrane</keyword>
<keyword evidence="1" id="KW-1133">Transmembrane helix</keyword>
<protein>
    <submittedName>
        <fullName evidence="2">Uncharacterized protein</fullName>
    </submittedName>
</protein>
<sequence>MIKSGWKFKVGYSVLIIAGILLAICFIGNKYLDYKAKKYCEKTTSSGKKMSKVVDEKQVVFYSEKYAIKARKDREATLKKESFRVTKSDLEARLVYVSRQDHIQAYALYLWLLLVY</sequence>
<keyword evidence="3" id="KW-1185">Reference proteome</keyword>
<accession>A0A8J8SDF0</accession>
<gene>
    <name evidence="2" type="ORF">HYG85_16475</name>
</gene>
<evidence type="ECO:0000256" key="1">
    <source>
        <dbReference type="SAM" id="Phobius"/>
    </source>
</evidence>
<proteinExistence type="predicted"/>
<feature type="transmembrane region" description="Helical" evidence="1">
    <location>
        <begin position="12"/>
        <end position="32"/>
    </location>
</feature>
<dbReference type="EMBL" id="CP058561">
    <property type="protein sequence ID" value="QUH30415.1"/>
    <property type="molecule type" value="Genomic_DNA"/>
</dbReference>
<keyword evidence="1" id="KW-0472">Membrane</keyword>
<dbReference type="RefSeq" id="WP_212690581.1">
    <property type="nucleotide sequence ID" value="NZ_CP058561.1"/>
</dbReference>
<reference evidence="2 3" key="1">
    <citation type="submission" date="2020-07" db="EMBL/GenBank/DDBJ databases">
        <title>Vallitalea guaymasensis genome.</title>
        <authorList>
            <person name="Postec A."/>
        </authorList>
    </citation>
    <scope>NUCLEOTIDE SEQUENCE [LARGE SCALE GENOMIC DNA]</scope>
    <source>
        <strain evidence="2 3">Ra1766G1</strain>
    </source>
</reference>
<dbReference type="AlphaFoldDB" id="A0A8J8SDF0"/>
<dbReference type="Proteomes" id="UP000677305">
    <property type="component" value="Chromosome"/>
</dbReference>
<name>A0A8J8SDF0_9FIRM</name>
<evidence type="ECO:0000313" key="3">
    <source>
        <dbReference type="Proteomes" id="UP000677305"/>
    </source>
</evidence>
<dbReference type="KEGG" id="vgu:HYG85_16475"/>